<dbReference type="Gene3D" id="3.20.20.80">
    <property type="entry name" value="Glycosidases"/>
    <property type="match status" value="1"/>
</dbReference>
<dbReference type="GO" id="GO:0016787">
    <property type="term" value="F:hydrolase activity"/>
    <property type="evidence" value="ECO:0007669"/>
    <property type="project" value="UniProtKB-KW"/>
</dbReference>
<protein>
    <submittedName>
        <fullName evidence="2">Glycosyl hydrolase</fullName>
    </submittedName>
</protein>
<feature type="region of interest" description="Disordered" evidence="1">
    <location>
        <begin position="7"/>
        <end position="43"/>
    </location>
</feature>
<gene>
    <name evidence="2" type="ORF">HQ393_07050</name>
</gene>
<dbReference type="EMBL" id="CP058627">
    <property type="protein sequence ID" value="QLG88037.1"/>
    <property type="molecule type" value="Genomic_DNA"/>
</dbReference>
<evidence type="ECO:0000313" key="3">
    <source>
        <dbReference type="Proteomes" id="UP000509597"/>
    </source>
</evidence>
<evidence type="ECO:0000256" key="1">
    <source>
        <dbReference type="SAM" id="MobiDB-lite"/>
    </source>
</evidence>
<feature type="compositionally biased region" description="Low complexity" evidence="1">
    <location>
        <begin position="26"/>
        <end position="43"/>
    </location>
</feature>
<dbReference type="SUPFAM" id="SSF51445">
    <property type="entry name" value="(Trans)glycosidases"/>
    <property type="match status" value="1"/>
</dbReference>
<dbReference type="Proteomes" id="UP000509597">
    <property type="component" value="Chromosome"/>
</dbReference>
<name>A0A7H9BHD1_9NEIS</name>
<dbReference type="PANTHER" id="PTHR42976:SF1">
    <property type="entry name" value="GH18 DOMAIN-CONTAINING PROTEIN-RELATED"/>
    <property type="match status" value="1"/>
</dbReference>
<reference evidence="2 3" key="1">
    <citation type="submission" date="2020-07" db="EMBL/GenBank/DDBJ databases">
        <title>Complete genome sequence of Chitinibacter sp. 2T18.</title>
        <authorList>
            <person name="Bae J.-W."/>
            <person name="Choi J.-W."/>
        </authorList>
    </citation>
    <scope>NUCLEOTIDE SEQUENCE [LARGE SCALE GENOMIC DNA]</scope>
    <source>
        <strain evidence="2 3">2T18</strain>
    </source>
</reference>
<sequence length="349" mass="36917">MASLILTACGGGDSEEDNAPPAPTSTPVMTTTPKPDTTPSPNTDQVFFSPYKDILLGMNWNTNVIGTAVNGSQQTLLSALPSKAEVVTWAFATGTCGSENWGGLDGAAVAAANVGAWVAANKKYIISTGGAAGAFNCTSDANFVKFINRYNSPNLVGIDFDIEAGQTQADIDSLVLRVKNAQSQFPHLRFSFTLATLGGNVQQSLGAQGQLVMESIKRNGLSNYFINLMTMDYGSTTPSNCVVSGGQCDMGQSAVQAAINLHKQYQLPYSQIEITPMIGGNDTIDETFTLADVQTVTDFAIQNNLGGVHFWSFDRDKDCAPGYASATCNTYGVAGTLGFLNRFLNALAY</sequence>
<proteinExistence type="predicted"/>
<evidence type="ECO:0000313" key="2">
    <source>
        <dbReference type="EMBL" id="QLG88037.1"/>
    </source>
</evidence>
<keyword evidence="3" id="KW-1185">Reference proteome</keyword>
<accession>A0A7H9BHD1</accession>
<organism evidence="2 3">
    <name type="scientific">Chitinibacter bivalviorum</name>
    <dbReference type="NCBI Taxonomy" id="2739434"/>
    <lineage>
        <taxon>Bacteria</taxon>
        <taxon>Pseudomonadati</taxon>
        <taxon>Pseudomonadota</taxon>
        <taxon>Betaproteobacteria</taxon>
        <taxon>Neisseriales</taxon>
        <taxon>Chitinibacteraceae</taxon>
        <taxon>Chitinibacter</taxon>
    </lineage>
</organism>
<dbReference type="InterPro" id="IPR017853">
    <property type="entry name" value="GH"/>
</dbReference>
<dbReference type="PANTHER" id="PTHR42976">
    <property type="entry name" value="BIFUNCTIONAL CHITINASE/LYSOZYME-RELATED"/>
    <property type="match status" value="1"/>
</dbReference>
<dbReference type="InterPro" id="IPR052750">
    <property type="entry name" value="GH18_Chitinase"/>
</dbReference>
<dbReference type="KEGG" id="chiz:HQ393_07050"/>
<keyword evidence="2" id="KW-0378">Hydrolase</keyword>
<dbReference type="AlphaFoldDB" id="A0A7H9BHD1"/>